<proteinExistence type="predicted"/>
<organism evidence="1">
    <name type="scientific">Arion vulgaris</name>
    <dbReference type="NCBI Taxonomy" id="1028688"/>
    <lineage>
        <taxon>Eukaryota</taxon>
        <taxon>Metazoa</taxon>
        <taxon>Spiralia</taxon>
        <taxon>Lophotrochozoa</taxon>
        <taxon>Mollusca</taxon>
        <taxon>Gastropoda</taxon>
        <taxon>Heterobranchia</taxon>
        <taxon>Euthyneura</taxon>
        <taxon>Panpulmonata</taxon>
        <taxon>Eupulmonata</taxon>
        <taxon>Stylommatophora</taxon>
        <taxon>Helicina</taxon>
        <taxon>Arionoidea</taxon>
        <taxon>Arionidae</taxon>
        <taxon>Arion</taxon>
    </lineage>
</organism>
<gene>
    <name evidence="1" type="primary">ORF79651</name>
</gene>
<protein>
    <submittedName>
        <fullName evidence="1">Uncharacterized protein</fullName>
    </submittedName>
</protein>
<name>A0A0B6ZT29_9EUPU</name>
<dbReference type="AlphaFoldDB" id="A0A0B6ZT29"/>
<evidence type="ECO:0000313" key="1">
    <source>
        <dbReference type="EMBL" id="CEK71743.1"/>
    </source>
</evidence>
<reference evidence="1" key="1">
    <citation type="submission" date="2014-12" db="EMBL/GenBank/DDBJ databases">
        <title>Insight into the proteome of Arion vulgaris.</title>
        <authorList>
            <person name="Aradska J."/>
            <person name="Bulat T."/>
            <person name="Smidak R."/>
            <person name="Sarate P."/>
            <person name="Gangsoo J."/>
            <person name="Sialana F."/>
            <person name="Bilban M."/>
            <person name="Lubec G."/>
        </authorList>
    </citation>
    <scope>NUCLEOTIDE SEQUENCE</scope>
    <source>
        <tissue evidence="1">Skin</tissue>
    </source>
</reference>
<accession>A0A0B6ZT29</accession>
<dbReference type="EMBL" id="HACG01024878">
    <property type="protein sequence ID" value="CEK71743.1"/>
    <property type="molecule type" value="Transcribed_RNA"/>
</dbReference>
<sequence>MLYRYQPDKHIPKQFMHGELDRLVEIEKNHLSLKMLQYRQNILGTSCARLPDVML</sequence>